<evidence type="ECO:0000313" key="5">
    <source>
        <dbReference type="EMBL" id="QDS77513.1"/>
    </source>
</evidence>
<gene>
    <name evidence="5" type="ORF">FKW77_000605</name>
</gene>
<organism evidence="5 6">
    <name type="scientific">Venturia effusa</name>
    <dbReference type="NCBI Taxonomy" id="50376"/>
    <lineage>
        <taxon>Eukaryota</taxon>
        <taxon>Fungi</taxon>
        <taxon>Dikarya</taxon>
        <taxon>Ascomycota</taxon>
        <taxon>Pezizomycotina</taxon>
        <taxon>Dothideomycetes</taxon>
        <taxon>Pleosporomycetidae</taxon>
        <taxon>Venturiales</taxon>
        <taxon>Venturiaceae</taxon>
        <taxon>Venturia</taxon>
    </lineage>
</organism>
<accession>A0A517LPK9</accession>
<dbReference type="InterPro" id="IPR002347">
    <property type="entry name" value="SDR_fam"/>
</dbReference>
<dbReference type="NCBIfam" id="NF006393">
    <property type="entry name" value="PRK08642.1"/>
    <property type="match status" value="1"/>
</dbReference>
<sequence length="265" mass="28013">MKLEDQVVLVTGSTRGLGLAIANAFHREGVSLVLNCVSQASFTNATSNVHVPGKAGSWSVSETGLVVMADVTDGVEEVQFMFEEAAKYFGKPITTIVNNVLPGKFEFNGEGRKSIEQIDYRDFDVHFRGYIQGTLNTTTAALPGLKTMGYGRIINIGSNLVHNPVVPYLDYTTGKAALLGLTRTLAKDLGLHGVTVNLVSGGLLQVTDASAATPESVFAAVAASTPLGKCTTPEEVADAVLFFASPWSRGITGQEMIVDGGLVMK</sequence>
<dbReference type="EMBL" id="CP042202">
    <property type="protein sequence ID" value="QDS77513.1"/>
    <property type="molecule type" value="Genomic_DNA"/>
</dbReference>
<dbReference type="PRINTS" id="PR00081">
    <property type="entry name" value="GDHRDH"/>
</dbReference>
<dbReference type="InterPro" id="IPR020904">
    <property type="entry name" value="Sc_DH/Rdtase_CS"/>
</dbReference>
<keyword evidence="6" id="KW-1185">Reference proteome</keyword>
<protein>
    <recommendedName>
        <fullName evidence="2">3-oxoacyl-[acyl-carrier-protein] reductase</fullName>
        <ecNumber evidence="2">1.1.1.100</ecNumber>
    </recommendedName>
</protein>
<dbReference type="InterPro" id="IPR036291">
    <property type="entry name" value="NAD(P)-bd_dom_sf"/>
</dbReference>
<evidence type="ECO:0000313" key="6">
    <source>
        <dbReference type="Proteomes" id="UP000316270"/>
    </source>
</evidence>
<dbReference type="PANTHER" id="PTHR42879">
    <property type="entry name" value="3-OXOACYL-(ACYL-CARRIER-PROTEIN) REDUCTASE"/>
    <property type="match status" value="1"/>
</dbReference>
<reference evidence="5 6" key="1">
    <citation type="submission" date="2019-07" db="EMBL/GenBank/DDBJ databases">
        <title>Finished genome of Venturia effusa.</title>
        <authorList>
            <person name="Young C.A."/>
            <person name="Cox M.P."/>
            <person name="Ganley A.R.D."/>
            <person name="David W.J."/>
        </authorList>
    </citation>
    <scope>NUCLEOTIDE SEQUENCE [LARGE SCALE GENOMIC DNA]</scope>
    <source>
        <strain evidence="6">albino</strain>
    </source>
</reference>
<dbReference type="STRING" id="50376.A0A517LPK9"/>
<dbReference type="PRINTS" id="PR00080">
    <property type="entry name" value="SDRFAMILY"/>
</dbReference>
<proteinExistence type="inferred from homology"/>
<dbReference type="Pfam" id="PF13561">
    <property type="entry name" value="adh_short_C2"/>
    <property type="match status" value="1"/>
</dbReference>
<dbReference type="PROSITE" id="PS00061">
    <property type="entry name" value="ADH_SHORT"/>
    <property type="match status" value="1"/>
</dbReference>
<comment type="catalytic activity">
    <reaction evidence="4">
        <text>a (3R)-hydroxyacyl-[ACP] + NADP(+) = a 3-oxoacyl-[ACP] + NADPH + H(+)</text>
        <dbReference type="Rhea" id="RHEA:17397"/>
        <dbReference type="Rhea" id="RHEA-COMP:9916"/>
        <dbReference type="Rhea" id="RHEA-COMP:9945"/>
        <dbReference type="ChEBI" id="CHEBI:15378"/>
        <dbReference type="ChEBI" id="CHEBI:57783"/>
        <dbReference type="ChEBI" id="CHEBI:58349"/>
        <dbReference type="ChEBI" id="CHEBI:78776"/>
        <dbReference type="ChEBI" id="CHEBI:78827"/>
        <dbReference type="EC" id="1.1.1.100"/>
    </reaction>
</comment>
<dbReference type="Proteomes" id="UP000316270">
    <property type="component" value="Chromosome 18"/>
</dbReference>
<dbReference type="OrthoDB" id="5840532at2759"/>
<comment type="similarity">
    <text evidence="1">Belongs to the short-chain dehydrogenases/reductases (SDR) family.</text>
</comment>
<keyword evidence="3" id="KW-0521">NADP</keyword>
<dbReference type="SUPFAM" id="SSF51735">
    <property type="entry name" value="NAD(P)-binding Rossmann-fold domains"/>
    <property type="match status" value="1"/>
</dbReference>
<dbReference type="GO" id="GO:0032787">
    <property type="term" value="P:monocarboxylic acid metabolic process"/>
    <property type="evidence" value="ECO:0007669"/>
    <property type="project" value="UniProtKB-ARBA"/>
</dbReference>
<evidence type="ECO:0000256" key="3">
    <source>
        <dbReference type="ARBA" id="ARBA00022857"/>
    </source>
</evidence>
<dbReference type="GO" id="GO:0004316">
    <property type="term" value="F:3-oxoacyl-[acyl-carrier-protein] reductase (NADPH) activity"/>
    <property type="evidence" value="ECO:0007669"/>
    <property type="project" value="UniProtKB-EC"/>
</dbReference>
<dbReference type="Gene3D" id="3.40.50.720">
    <property type="entry name" value="NAD(P)-binding Rossmann-like Domain"/>
    <property type="match status" value="1"/>
</dbReference>
<dbReference type="InterPro" id="IPR050259">
    <property type="entry name" value="SDR"/>
</dbReference>
<name>A0A517LPK9_9PEZI</name>
<evidence type="ECO:0000256" key="4">
    <source>
        <dbReference type="ARBA" id="ARBA00048508"/>
    </source>
</evidence>
<dbReference type="AlphaFoldDB" id="A0A517LPK9"/>
<evidence type="ECO:0000256" key="1">
    <source>
        <dbReference type="ARBA" id="ARBA00006484"/>
    </source>
</evidence>
<evidence type="ECO:0000256" key="2">
    <source>
        <dbReference type="ARBA" id="ARBA00012948"/>
    </source>
</evidence>
<dbReference type="EC" id="1.1.1.100" evidence="2"/>